<evidence type="ECO:0000313" key="3">
    <source>
        <dbReference type="Proteomes" id="UP000464658"/>
    </source>
</evidence>
<dbReference type="EMBL" id="AP021906">
    <property type="protein sequence ID" value="BBP93169.1"/>
    <property type="molecule type" value="Genomic_DNA"/>
</dbReference>
<dbReference type="SUPFAM" id="SSF55804">
    <property type="entry name" value="Phoshotransferase/anion transport protein"/>
    <property type="match status" value="1"/>
</dbReference>
<organism evidence="2 3">
    <name type="scientific">Bacillus safensis</name>
    <dbReference type="NCBI Taxonomy" id="561879"/>
    <lineage>
        <taxon>Bacteria</taxon>
        <taxon>Bacillati</taxon>
        <taxon>Bacillota</taxon>
        <taxon>Bacilli</taxon>
        <taxon>Bacillales</taxon>
        <taxon>Bacillaceae</taxon>
        <taxon>Bacillus</taxon>
    </lineage>
</organism>
<dbReference type="InterPro" id="IPR002178">
    <property type="entry name" value="PTS_EIIA_type-2_dom"/>
</dbReference>
<dbReference type="InterPro" id="IPR016152">
    <property type="entry name" value="PTrfase/Anion_transptr"/>
</dbReference>
<name>A0A5S9MME4_BACIA</name>
<gene>
    <name evidence="2" type="ORF">BsIDN1_67870</name>
</gene>
<evidence type="ECO:0000313" key="2">
    <source>
        <dbReference type="EMBL" id="BBP93169.1"/>
    </source>
</evidence>
<dbReference type="Proteomes" id="UP000464658">
    <property type="component" value="Chromosome"/>
</dbReference>
<dbReference type="PROSITE" id="PS51094">
    <property type="entry name" value="PTS_EIIA_TYPE_2"/>
    <property type="match status" value="1"/>
</dbReference>
<evidence type="ECO:0000259" key="1">
    <source>
        <dbReference type="PROSITE" id="PS51094"/>
    </source>
</evidence>
<sequence>MGLAPAELTPSVMEREEAAPTSFGHYTAIPHPMTPLTDETFFGRYVH</sequence>
<dbReference type="Gene3D" id="3.40.930.10">
    <property type="entry name" value="Mannitol-specific EII, Chain A"/>
    <property type="match status" value="1"/>
</dbReference>
<feature type="domain" description="PTS EIIA type-2" evidence="1">
    <location>
        <begin position="1"/>
        <end position="47"/>
    </location>
</feature>
<proteinExistence type="predicted"/>
<reference evidence="2 3" key="1">
    <citation type="submission" date="2019-12" db="EMBL/GenBank/DDBJ databases">
        <title>Full genome sequence of a Bacillus safensis strain isolated from commercially available natto in Indonesia.</title>
        <authorList>
            <person name="Yoshida M."/>
            <person name="Uomi M."/>
            <person name="Waturangi D."/>
            <person name="Ekaputri J.J."/>
            <person name="Setiamarga D.H.E."/>
        </authorList>
    </citation>
    <scope>NUCLEOTIDE SEQUENCE [LARGE SCALE GENOMIC DNA]</scope>
    <source>
        <strain evidence="2 3">IDN1</strain>
    </source>
</reference>
<dbReference type="AlphaFoldDB" id="A0A5S9MME4"/>
<protein>
    <recommendedName>
        <fullName evidence="1">PTS EIIA type-2 domain-containing protein</fullName>
    </recommendedName>
</protein>
<accession>A0A5S9MME4</accession>